<name>X0X057_9ZZZZ</name>
<feature type="non-terminal residue" evidence="1">
    <location>
        <position position="232"/>
    </location>
</feature>
<accession>X0X057</accession>
<gene>
    <name evidence="1" type="ORF">S01H1_65349</name>
</gene>
<reference evidence="1" key="1">
    <citation type="journal article" date="2014" name="Front. Microbiol.">
        <title>High frequency of phylogenetically diverse reductive dehalogenase-homologous genes in deep subseafloor sedimentary metagenomes.</title>
        <authorList>
            <person name="Kawai M."/>
            <person name="Futagami T."/>
            <person name="Toyoda A."/>
            <person name="Takaki Y."/>
            <person name="Nishi S."/>
            <person name="Hori S."/>
            <person name="Arai W."/>
            <person name="Tsubouchi T."/>
            <person name="Morono Y."/>
            <person name="Uchiyama I."/>
            <person name="Ito T."/>
            <person name="Fujiyama A."/>
            <person name="Inagaki F."/>
            <person name="Takami H."/>
        </authorList>
    </citation>
    <scope>NUCLEOTIDE SEQUENCE</scope>
    <source>
        <strain evidence="1">Expedition CK06-06</strain>
    </source>
</reference>
<protein>
    <submittedName>
        <fullName evidence="1">Uncharacterized protein</fullName>
    </submittedName>
</protein>
<sequence>MTSTERVMAAIQFHQPDRLPRWDDFHAFGDFTSNWRTWKGFSGDVEPADHYGIDISMVMSDEGPFFSQSGVIDKDGEYEISRDSWGRTVRQRPSGAYFMETIETMLPERSDLDRLKFEDAADDRRYQEYLKNVEAERGAGRLAFSKIGGIYCRSQFMRREDLLLVDMATDESFCHALFGRVGEHLTRIALEELRRTDSWETGMWVYDDSANYQAPMFSPAMWEKYLLPLYKC</sequence>
<comment type="caution">
    <text evidence="1">The sequence shown here is derived from an EMBL/GenBank/DDBJ whole genome shotgun (WGS) entry which is preliminary data.</text>
</comment>
<dbReference type="EMBL" id="BARS01043134">
    <property type="protein sequence ID" value="GAG36365.1"/>
    <property type="molecule type" value="Genomic_DNA"/>
</dbReference>
<organism evidence="1">
    <name type="scientific">marine sediment metagenome</name>
    <dbReference type="NCBI Taxonomy" id="412755"/>
    <lineage>
        <taxon>unclassified sequences</taxon>
        <taxon>metagenomes</taxon>
        <taxon>ecological metagenomes</taxon>
    </lineage>
</organism>
<dbReference type="InterPro" id="IPR038071">
    <property type="entry name" value="UROD/MetE-like_sf"/>
</dbReference>
<evidence type="ECO:0000313" key="1">
    <source>
        <dbReference type="EMBL" id="GAG36365.1"/>
    </source>
</evidence>
<dbReference type="SUPFAM" id="SSF51726">
    <property type="entry name" value="UROD/MetE-like"/>
    <property type="match status" value="1"/>
</dbReference>
<dbReference type="AlphaFoldDB" id="X0X057"/>
<dbReference type="Gene3D" id="3.20.20.210">
    <property type="match status" value="1"/>
</dbReference>
<proteinExistence type="predicted"/>